<feature type="transmembrane region" description="Helical" evidence="5">
    <location>
        <begin position="139"/>
        <end position="162"/>
    </location>
</feature>
<dbReference type="Pfam" id="PF07690">
    <property type="entry name" value="MFS_1"/>
    <property type="match status" value="1"/>
</dbReference>
<keyword evidence="2 5" id="KW-0812">Transmembrane</keyword>
<sequence>MQRSLRVNANVIYLMGFFHSFVLIVPIFVPLVQAHGLSMTQILQTQALYALTIACFEVPSGYIADIWGRRRAIIIGSGINGCGFLWLVFADGFGDFLVYEVLLGIGVSLISGADLALLYDSQKQLEDSEDAGPSASKALSRLISIEAAASGLAGLGAALLLLLGDMSVLIAAQAISGFIPLLLGFLLIESPRPRLTQSHSANTAAILELLLRGKPVVLWTAFAIAAFGLMAMYAFWIYQKYWEMQGIAVEHFGYIWALFALTVSLGARYASYIESKLGWRCLLILTAILPLVGLLGMAYAGGWVGVMFGFSIQLSRGMSLTLFYDALNRRIPGDFRATVNSLVSLAVRSLFIVTGPLLGWSLDTQGIKVTLLGLAIAFAPILLAVIIGLGVRIRRESQVLPLLKKGAGQQTPAAV</sequence>
<evidence type="ECO:0000256" key="5">
    <source>
        <dbReference type="SAM" id="Phobius"/>
    </source>
</evidence>
<feature type="transmembrane region" description="Helical" evidence="5">
    <location>
        <begin position="371"/>
        <end position="391"/>
    </location>
</feature>
<keyword evidence="4 5" id="KW-0472">Membrane</keyword>
<keyword evidence="8" id="KW-1185">Reference proteome</keyword>
<dbReference type="PROSITE" id="PS00216">
    <property type="entry name" value="SUGAR_TRANSPORT_1"/>
    <property type="match status" value="1"/>
</dbReference>
<dbReference type="InterPro" id="IPR020846">
    <property type="entry name" value="MFS_dom"/>
</dbReference>
<gene>
    <name evidence="7" type="ORF">R0135_16395</name>
</gene>
<protein>
    <submittedName>
        <fullName evidence="7">MFS transporter</fullName>
    </submittedName>
</protein>
<evidence type="ECO:0000256" key="4">
    <source>
        <dbReference type="ARBA" id="ARBA00023136"/>
    </source>
</evidence>
<dbReference type="InterPro" id="IPR005829">
    <property type="entry name" value="Sugar_transporter_CS"/>
</dbReference>
<dbReference type="SUPFAM" id="SSF103473">
    <property type="entry name" value="MFS general substrate transporter"/>
    <property type="match status" value="1"/>
</dbReference>
<feature type="transmembrane region" description="Helical" evidence="5">
    <location>
        <begin position="216"/>
        <end position="239"/>
    </location>
</feature>
<feature type="transmembrane region" description="Helical" evidence="5">
    <location>
        <begin position="168"/>
        <end position="188"/>
    </location>
</feature>
<feature type="transmembrane region" description="Helical" evidence="5">
    <location>
        <begin position="71"/>
        <end position="90"/>
    </location>
</feature>
<feature type="transmembrane region" description="Helical" evidence="5">
    <location>
        <begin position="96"/>
        <end position="119"/>
    </location>
</feature>
<dbReference type="PANTHER" id="PTHR23530:SF1">
    <property type="entry name" value="PERMEASE, MAJOR FACILITATOR SUPERFAMILY-RELATED"/>
    <property type="match status" value="1"/>
</dbReference>
<dbReference type="InterPro" id="IPR053160">
    <property type="entry name" value="MFS_DHA3_Transporter"/>
</dbReference>
<comment type="subcellular location">
    <subcellularLocation>
        <location evidence="1">Membrane</location>
        <topology evidence="1">Multi-pass membrane protein</topology>
    </subcellularLocation>
</comment>
<evidence type="ECO:0000256" key="3">
    <source>
        <dbReference type="ARBA" id="ARBA00022989"/>
    </source>
</evidence>
<accession>A0ABZ0I3E8</accession>
<name>A0ABZ0I3E8_9GAMM</name>
<dbReference type="InterPro" id="IPR036259">
    <property type="entry name" value="MFS_trans_sf"/>
</dbReference>
<dbReference type="Proteomes" id="UP001626537">
    <property type="component" value="Chromosome"/>
</dbReference>
<feature type="transmembrane region" description="Helical" evidence="5">
    <location>
        <begin position="12"/>
        <end position="34"/>
    </location>
</feature>
<feature type="transmembrane region" description="Helical" evidence="5">
    <location>
        <begin position="282"/>
        <end position="300"/>
    </location>
</feature>
<evidence type="ECO:0000313" key="7">
    <source>
        <dbReference type="EMBL" id="WOJ93344.1"/>
    </source>
</evidence>
<proteinExistence type="predicted"/>
<organism evidence="7 8">
    <name type="scientific">Congregibacter variabilis</name>
    <dbReference type="NCBI Taxonomy" id="3081200"/>
    <lineage>
        <taxon>Bacteria</taxon>
        <taxon>Pseudomonadati</taxon>
        <taxon>Pseudomonadota</taxon>
        <taxon>Gammaproteobacteria</taxon>
        <taxon>Cellvibrionales</taxon>
        <taxon>Halieaceae</taxon>
        <taxon>Congregibacter</taxon>
    </lineage>
</organism>
<evidence type="ECO:0000256" key="2">
    <source>
        <dbReference type="ARBA" id="ARBA00022692"/>
    </source>
</evidence>
<dbReference type="InterPro" id="IPR011701">
    <property type="entry name" value="MFS"/>
</dbReference>
<feature type="transmembrane region" description="Helical" evidence="5">
    <location>
        <begin position="251"/>
        <end position="270"/>
    </location>
</feature>
<evidence type="ECO:0000313" key="8">
    <source>
        <dbReference type="Proteomes" id="UP001626537"/>
    </source>
</evidence>
<keyword evidence="3 5" id="KW-1133">Transmembrane helix</keyword>
<dbReference type="EMBL" id="CP136864">
    <property type="protein sequence ID" value="WOJ93344.1"/>
    <property type="molecule type" value="Genomic_DNA"/>
</dbReference>
<dbReference type="PROSITE" id="PS50850">
    <property type="entry name" value="MFS"/>
    <property type="match status" value="1"/>
</dbReference>
<dbReference type="Gene3D" id="1.20.1250.20">
    <property type="entry name" value="MFS general substrate transporter like domains"/>
    <property type="match status" value="1"/>
</dbReference>
<feature type="domain" description="Major facilitator superfamily (MFS) profile" evidence="6">
    <location>
        <begin position="5"/>
        <end position="392"/>
    </location>
</feature>
<evidence type="ECO:0000259" key="6">
    <source>
        <dbReference type="PROSITE" id="PS50850"/>
    </source>
</evidence>
<dbReference type="PANTHER" id="PTHR23530">
    <property type="entry name" value="TRANSPORT PROTEIN-RELATED"/>
    <property type="match status" value="1"/>
</dbReference>
<feature type="transmembrane region" description="Helical" evidence="5">
    <location>
        <begin position="339"/>
        <end position="359"/>
    </location>
</feature>
<reference evidence="7 8" key="1">
    <citation type="submission" date="2023-10" db="EMBL/GenBank/DDBJ databases">
        <title>Two novel species belonging to the OM43/NOR5 clade.</title>
        <authorList>
            <person name="Park M."/>
        </authorList>
    </citation>
    <scope>NUCLEOTIDE SEQUENCE [LARGE SCALE GENOMIC DNA]</scope>
    <source>
        <strain evidence="7 8">IMCC43200</strain>
    </source>
</reference>
<dbReference type="RefSeq" id="WP_407347993.1">
    <property type="nucleotide sequence ID" value="NZ_CP136864.1"/>
</dbReference>
<evidence type="ECO:0000256" key="1">
    <source>
        <dbReference type="ARBA" id="ARBA00004141"/>
    </source>
</evidence>